<sequence>MRPSRIVALGLLAALVAAGPAIAASPASPPAAARVNFVAPQSYVDGNLEWSSVDQRLTFEGLTRIFSAEARRALPPGTTIEIDILALDLAGKINPLASRTGELRVMREDTWPSLTLRYRLVRDGRTVARGEETLRAMNYLMNPRAARSGAPLRYERAMIAAWFRTRFGSSAS</sequence>
<feature type="signal peptide" evidence="1">
    <location>
        <begin position="1"/>
        <end position="23"/>
    </location>
</feature>
<name>A0A9W6JWW6_9HYPH</name>
<dbReference type="RefSeq" id="WP_213365127.1">
    <property type="nucleotide sequence ID" value="NZ_BSFM01000014.1"/>
</dbReference>
<dbReference type="AlphaFoldDB" id="A0A9W6JWW6"/>
<comment type="caution">
    <text evidence="2">The sequence shown here is derived from an EMBL/GenBank/DDBJ whole genome shotgun (WGS) entry which is preliminary data.</text>
</comment>
<keyword evidence="1" id="KW-0732">Signal</keyword>
<evidence type="ECO:0000256" key="1">
    <source>
        <dbReference type="SAM" id="SignalP"/>
    </source>
</evidence>
<dbReference type="InterPro" id="IPR021557">
    <property type="entry name" value="DUF3016"/>
</dbReference>
<feature type="chain" id="PRO_5040883431" description="DUF3016 domain-containing protein" evidence="1">
    <location>
        <begin position="24"/>
        <end position="172"/>
    </location>
</feature>
<protein>
    <recommendedName>
        <fullName evidence="4">DUF3016 domain-containing protein</fullName>
    </recommendedName>
</protein>
<proteinExistence type="predicted"/>
<keyword evidence="3" id="KW-1185">Reference proteome</keyword>
<dbReference type="Proteomes" id="UP001143330">
    <property type="component" value="Unassembled WGS sequence"/>
</dbReference>
<dbReference type="Pfam" id="PF11454">
    <property type="entry name" value="DUF3016"/>
    <property type="match status" value="1"/>
</dbReference>
<reference evidence="2" key="1">
    <citation type="journal article" date="2014" name="Int. J. Syst. Evol. Microbiol.">
        <title>Complete genome sequence of Corynebacterium casei LMG S-19264T (=DSM 44701T), isolated from a smear-ripened cheese.</title>
        <authorList>
            <consortium name="US DOE Joint Genome Institute (JGI-PGF)"/>
            <person name="Walter F."/>
            <person name="Albersmeier A."/>
            <person name="Kalinowski J."/>
            <person name="Ruckert C."/>
        </authorList>
    </citation>
    <scope>NUCLEOTIDE SEQUENCE</scope>
    <source>
        <strain evidence="2">VKM B-2789</strain>
    </source>
</reference>
<accession>A0A9W6JWW6</accession>
<gene>
    <name evidence="2" type="ORF">GCM10017653_34060</name>
</gene>
<organism evidence="2 3">
    <name type="scientific">Ancylobacter defluvii</name>
    <dbReference type="NCBI Taxonomy" id="1282440"/>
    <lineage>
        <taxon>Bacteria</taxon>
        <taxon>Pseudomonadati</taxon>
        <taxon>Pseudomonadota</taxon>
        <taxon>Alphaproteobacteria</taxon>
        <taxon>Hyphomicrobiales</taxon>
        <taxon>Xanthobacteraceae</taxon>
        <taxon>Ancylobacter</taxon>
    </lineage>
</organism>
<evidence type="ECO:0000313" key="3">
    <source>
        <dbReference type="Proteomes" id="UP001143330"/>
    </source>
</evidence>
<evidence type="ECO:0000313" key="2">
    <source>
        <dbReference type="EMBL" id="GLK85336.1"/>
    </source>
</evidence>
<evidence type="ECO:0008006" key="4">
    <source>
        <dbReference type="Google" id="ProtNLM"/>
    </source>
</evidence>
<dbReference type="EMBL" id="BSFM01000014">
    <property type="protein sequence ID" value="GLK85336.1"/>
    <property type="molecule type" value="Genomic_DNA"/>
</dbReference>
<reference evidence="2" key="2">
    <citation type="submission" date="2023-01" db="EMBL/GenBank/DDBJ databases">
        <authorList>
            <person name="Sun Q."/>
            <person name="Evtushenko L."/>
        </authorList>
    </citation>
    <scope>NUCLEOTIDE SEQUENCE</scope>
    <source>
        <strain evidence="2">VKM B-2789</strain>
    </source>
</reference>